<dbReference type="GO" id="GO:0000794">
    <property type="term" value="C:condensed nuclear chromosome"/>
    <property type="evidence" value="ECO:0007669"/>
    <property type="project" value="InterPro"/>
</dbReference>
<evidence type="ECO:0008006" key="3">
    <source>
        <dbReference type="Google" id="ProtNLM"/>
    </source>
</evidence>
<dbReference type="InterPro" id="IPR039991">
    <property type="entry name" value="SHOC1"/>
</dbReference>
<organism evidence="1 2">
    <name type="scientific">Neotoma lepida</name>
    <name type="common">Desert woodrat</name>
    <dbReference type="NCBI Taxonomy" id="56216"/>
    <lineage>
        <taxon>Eukaryota</taxon>
        <taxon>Metazoa</taxon>
        <taxon>Chordata</taxon>
        <taxon>Craniata</taxon>
        <taxon>Vertebrata</taxon>
        <taxon>Euteleostomi</taxon>
        <taxon>Mammalia</taxon>
        <taxon>Eutheria</taxon>
        <taxon>Euarchontoglires</taxon>
        <taxon>Glires</taxon>
        <taxon>Rodentia</taxon>
        <taxon>Myomorpha</taxon>
        <taxon>Muroidea</taxon>
        <taxon>Cricetidae</taxon>
        <taxon>Neotominae</taxon>
        <taxon>Neotoma</taxon>
    </lineage>
</organism>
<name>A0A1A6GWA6_NEOLE</name>
<proteinExistence type="predicted"/>
<evidence type="ECO:0000313" key="2">
    <source>
        <dbReference type="Proteomes" id="UP000092124"/>
    </source>
</evidence>
<accession>A0A1A6GWA6</accession>
<dbReference type="Pfam" id="PF17825">
    <property type="entry name" value="DUF5587"/>
    <property type="match status" value="3"/>
</dbReference>
<protein>
    <recommendedName>
        <fullName evidence="3">Protein shortage in chiasmata 1 ortholog</fullName>
    </recommendedName>
</protein>
<dbReference type="GO" id="GO:0016887">
    <property type="term" value="F:ATP hydrolysis activity"/>
    <property type="evidence" value="ECO:0007669"/>
    <property type="project" value="InterPro"/>
</dbReference>
<dbReference type="EMBL" id="LZPO01066292">
    <property type="protein sequence ID" value="OBS70613.1"/>
    <property type="molecule type" value="Genomic_DNA"/>
</dbReference>
<dbReference type="PANTHER" id="PTHR35668:SF1">
    <property type="entry name" value="PROTEIN SHORTAGE IN CHIASMATA 1 ORTHOLOG"/>
    <property type="match status" value="1"/>
</dbReference>
<comment type="caution">
    <text evidence="1">The sequence shown here is derived from an EMBL/GenBank/DDBJ whole genome shotgun (WGS) entry which is preliminary data.</text>
</comment>
<keyword evidence="2" id="KW-1185">Reference proteome</keyword>
<dbReference type="STRING" id="56216.A0A1A6GWA6"/>
<evidence type="ECO:0000313" key="1">
    <source>
        <dbReference type="EMBL" id="OBS70613.1"/>
    </source>
</evidence>
<sequence>MWFIKTVTGMVINGTFEEIVPSSNPYSPAGIEDISSSLRMDSREDFTPIKCSPHYPGVKAEHQGLVIDEEMIFINKARDNHLPTVDTLLSRLKLYLIKDPLLDFKEQLSRTADFTLCFSVQERSEPFVRDFHMAEETYPSVFPSEFEFLISTIPKQEIPVLPLSELKESLNSMPEIMDYVEENEKLFKRDLSTKHEFDTEDMKCNSTEILPIASPHEPEYSEPGELEMPLTNLSLPRQHSSVSSLCAGFQAFPFSAVCKINLLSAGESANKYCVLWQLGSCRNSWVSVLLTVPRFQEPSSQCSLADMRNIFSIKGDSLVINPAKTKRWRQARLNPLMADTLEHLKAYLCHSGLSSQEAKLEVFLPTKALQLEIMQKTDNSHVGLDMSDECVSVKKPEMEENPKNDQELAARIMQKTDNNHIGLYNSVPSVESTSSSQIKASYYKKQNDLDLLSEFITLRKFQDEEKCSLTLQEESPIVSNNETPKERSQERTDDVIEIQASDTQCQAYCLLEAAATPILNKLVCLCPYPAANWKFATVIFDQTRFFLKEQEKIINDAVHQGYLSNAKDIYKSVLDSCLDNIWRQLKILQFIKEKRPKTNYKIQELQCLTLTVLHSNERKDFLEATGVLKGTSSCVVVHNHSIGADFPWSSFSLVVEYNHVGHSCWARHCQQLNVPFLAFKVIVPDTALRRNTLLDRFGGFLLEIQIPYVFFASEGLLNTPEILRLLESDYNITLVERCCCESLKLFGSTEHYVVITVDEHTAVVVQDLEELHYEKASDNIIMRLMALSFQYSCCWIILYPKETLNSEYHLTEKTLHHLAQMYAALVSSGLKSEELDVKLIIAPGAEETALTIRQIADHNLLTSKRDPHEWLDKSWVEVSPSKEEMNLLDFPCINPLVAQLMLHRAPSLHWLLRAAPAELQELLPQVPVKVLKHFCSITSLFKISSSSMTKSSQISSLQEDMNQTSPFISQSSAPVIQEHDEYYSCEDWEGTVQEGTNSSLMELRETLSVLPLVASHSQTSCWKDSICGPNTVQNNPFLINKESKKVPWHSFPSQDDSESSVFSLGLTQINCEPEMSPADTQRRVTHNFVNYPKAKGSINMQVSTPVFLPQGSQSHLCWDFRKNSDRKETYSFNSSCGAEQTTYNKWYPQNDDLPSNQPECLSAELEDFTYRNSSAGTDKTFWREVPSVPSWGSFCASDSNVNQRGFNGLNFYQRAGNYLGQRRLPHFCSITSLFKISSSSMTKSSQISSLQEDMNQTSPFISQSSAPVIQEHDEYYSCEDWEGTVQEGTNSSLMELRETLSVLPLVASHSQTSCWKDSICGPNTVQNNPFLINKESKKVPWHSFPSQDDSESSVFSLGLTQINCEPEMSPADTQRRVTHNFVNYPKAKGSINMQVSTPVFLPQGSQSHLCWDFRKNSDRKETYSFNSSCGAEQTTYNKWYPQNDDLPSNQPECLSAELEDFTYRNSSAGTDKTFWREVPSVPSWGSFCASDSNVNQRGFNGLNFYQRAGNYLGQRRLPVSSSNWGDYETPTGLMYSQVPQPKKQRLTYEKVPGRMDGQTRLKFL</sequence>
<dbReference type="GO" id="GO:0003697">
    <property type="term" value="F:single-stranded DNA binding"/>
    <property type="evidence" value="ECO:0007669"/>
    <property type="project" value="TreeGrafter"/>
</dbReference>
<dbReference type="Proteomes" id="UP000092124">
    <property type="component" value="Unassembled WGS sequence"/>
</dbReference>
<dbReference type="OrthoDB" id="9909657at2759"/>
<dbReference type="PANTHER" id="PTHR35668">
    <property type="entry name" value="PROTEIN SHORTAGE IN CHIASMATA 1 ORTHOLOG"/>
    <property type="match status" value="1"/>
</dbReference>
<reference evidence="1 2" key="1">
    <citation type="submission" date="2016-06" db="EMBL/GenBank/DDBJ databases">
        <title>The Draft Genome Sequence and Annotation of the Desert Woodrat Neotoma lepida.</title>
        <authorList>
            <person name="Campbell M."/>
            <person name="Oakeson K.F."/>
            <person name="Yandell M."/>
            <person name="Halpert J.R."/>
            <person name="Dearing D."/>
        </authorList>
    </citation>
    <scope>NUCLEOTIDE SEQUENCE [LARGE SCALE GENOMIC DNA]</scope>
    <source>
        <strain evidence="1">417</strain>
        <tissue evidence="1">Liver</tissue>
    </source>
</reference>
<gene>
    <name evidence="1" type="ORF">A6R68_00851</name>
</gene>
<dbReference type="GO" id="GO:0000712">
    <property type="term" value="P:resolution of meiotic recombination intermediates"/>
    <property type="evidence" value="ECO:0007669"/>
    <property type="project" value="InterPro"/>
</dbReference>